<evidence type="ECO:0000313" key="2">
    <source>
        <dbReference type="EMBL" id="GIF80749.1"/>
    </source>
</evidence>
<dbReference type="Proteomes" id="UP000601223">
    <property type="component" value="Unassembled WGS sequence"/>
</dbReference>
<organism evidence="2 3">
    <name type="scientific">Catellatospora bangladeshensis</name>
    <dbReference type="NCBI Taxonomy" id="310355"/>
    <lineage>
        <taxon>Bacteria</taxon>
        <taxon>Bacillati</taxon>
        <taxon>Actinomycetota</taxon>
        <taxon>Actinomycetes</taxon>
        <taxon>Micromonosporales</taxon>
        <taxon>Micromonosporaceae</taxon>
        <taxon>Catellatospora</taxon>
    </lineage>
</organism>
<keyword evidence="3" id="KW-1185">Reference proteome</keyword>
<evidence type="ECO:0008006" key="4">
    <source>
        <dbReference type="Google" id="ProtNLM"/>
    </source>
</evidence>
<feature type="region of interest" description="Disordered" evidence="1">
    <location>
        <begin position="72"/>
        <end position="107"/>
    </location>
</feature>
<comment type="caution">
    <text evidence="2">The sequence shown here is derived from an EMBL/GenBank/DDBJ whole genome shotgun (WGS) entry which is preliminary data.</text>
</comment>
<sequence>MAALLHLDPSTREDARAKAPPSRRRARAGLTLLAALVVLGVAVAQGDGTVLAAGLLLAAAAVRLLDGGAGGAMSRTGWSGHAASPPGPRAPDSSRRGDRPPAGEEMP</sequence>
<dbReference type="AlphaFoldDB" id="A0A8J3JMN8"/>
<gene>
    <name evidence="2" type="ORF">Cba03nite_20980</name>
</gene>
<evidence type="ECO:0000313" key="3">
    <source>
        <dbReference type="Proteomes" id="UP000601223"/>
    </source>
</evidence>
<dbReference type="RefSeq" id="WP_203744641.1">
    <property type="nucleotide sequence ID" value="NZ_BONF01000010.1"/>
</dbReference>
<reference evidence="2 3" key="1">
    <citation type="submission" date="2021-01" db="EMBL/GenBank/DDBJ databases">
        <title>Whole genome shotgun sequence of Catellatospora bangladeshensis NBRC 107357.</title>
        <authorList>
            <person name="Komaki H."/>
            <person name="Tamura T."/>
        </authorList>
    </citation>
    <scope>NUCLEOTIDE SEQUENCE [LARGE SCALE GENOMIC DNA]</scope>
    <source>
        <strain evidence="2 3">NBRC 107357</strain>
    </source>
</reference>
<feature type="region of interest" description="Disordered" evidence="1">
    <location>
        <begin position="1"/>
        <end position="24"/>
    </location>
</feature>
<accession>A0A8J3JMN8</accession>
<name>A0A8J3JMN8_9ACTN</name>
<protein>
    <recommendedName>
        <fullName evidence="4">DUF3040 domain-containing protein</fullName>
    </recommendedName>
</protein>
<dbReference type="EMBL" id="BONF01000010">
    <property type="protein sequence ID" value="GIF80749.1"/>
    <property type="molecule type" value="Genomic_DNA"/>
</dbReference>
<proteinExistence type="predicted"/>
<feature type="compositionally biased region" description="Basic and acidic residues" evidence="1">
    <location>
        <begin position="92"/>
        <end position="107"/>
    </location>
</feature>
<evidence type="ECO:0000256" key="1">
    <source>
        <dbReference type="SAM" id="MobiDB-lite"/>
    </source>
</evidence>